<feature type="region of interest" description="Disordered" evidence="9">
    <location>
        <begin position="1"/>
        <end position="27"/>
    </location>
</feature>
<dbReference type="InterPro" id="IPR002942">
    <property type="entry name" value="S4_RNA-bd"/>
</dbReference>
<dbReference type="GO" id="GO:0120159">
    <property type="term" value="F:rRNA pseudouridine synthase activity"/>
    <property type="evidence" value="ECO:0007669"/>
    <property type="project" value="UniProtKB-ARBA"/>
</dbReference>
<name>A0A5C6U2K3_9BURK</name>
<dbReference type="SMART" id="SM00363">
    <property type="entry name" value="S4"/>
    <property type="match status" value="1"/>
</dbReference>
<feature type="compositionally biased region" description="Acidic residues" evidence="9">
    <location>
        <begin position="383"/>
        <end position="393"/>
    </location>
</feature>
<dbReference type="InterPro" id="IPR042092">
    <property type="entry name" value="PsdUridine_s_RsuA/RluB/E/F_cat"/>
</dbReference>
<feature type="compositionally biased region" description="Basic and acidic residues" evidence="9">
    <location>
        <begin position="9"/>
        <end position="22"/>
    </location>
</feature>
<dbReference type="Gene3D" id="3.30.70.1560">
    <property type="entry name" value="Alpha-L RNA-binding motif"/>
    <property type="match status" value="1"/>
</dbReference>
<gene>
    <name evidence="11" type="primary">scpB</name>
    <name evidence="11" type="ORF">FSC37_07985</name>
</gene>
<feature type="compositionally biased region" description="Low complexity" evidence="9">
    <location>
        <begin position="306"/>
        <end position="323"/>
    </location>
</feature>
<organism evidence="11 12">
    <name type="scientific">Piscinibacter aquaticus</name>
    <dbReference type="NCBI Taxonomy" id="392597"/>
    <lineage>
        <taxon>Bacteria</taxon>
        <taxon>Pseudomonadati</taxon>
        <taxon>Pseudomonadota</taxon>
        <taxon>Betaproteobacteria</taxon>
        <taxon>Burkholderiales</taxon>
        <taxon>Sphaerotilaceae</taxon>
        <taxon>Piscinibacter</taxon>
    </lineage>
</organism>
<dbReference type="PANTHER" id="PTHR47683:SF3">
    <property type="entry name" value="RIBOSOMAL LARGE SUBUNIT PSEUDOURIDINE SYNTHASE B"/>
    <property type="match status" value="1"/>
</dbReference>
<keyword evidence="2" id="KW-0132">Cell division</keyword>
<keyword evidence="12" id="KW-1185">Reference proteome</keyword>
<dbReference type="GO" id="GO:0051301">
    <property type="term" value="P:cell division"/>
    <property type="evidence" value="ECO:0007669"/>
    <property type="project" value="UniProtKB-KW"/>
</dbReference>
<feature type="compositionally biased region" description="Gly residues" evidence="9">
    <location>
        <begin position="882"/>
        <end position="910"/>
    </location>
</feature>
<feature type="compositionally biased region" description="Low complexity" evidence="9">
    <location>
        <begin position="414"/>
        <end position="423"/>
    </location>
</feature>
<dbReference type="FunFam" id="3.10.290.10:FF:000003">
    <property type="entry name" value="Pseudouridine synthase"/>
    <property type="match status" value="1"/>
</dbReference>
<dbReference type="PROSITE" id="PS50889">
    <property type="entry name" value="S4"/>
    <property type="match status" value="1"/>
</dbReference>
<evidence type="ECO:0000259" key="10">
    <source>
        <dbReference type="SMART" id="SM00363"/>
    </source>
</evidence>
<dbReference type="SUPFAM" id="SSF46785">
    <property type="entry name" value="Winged helix' DNA-binding domain"/>
    <property type="match status" value="2"/>
</dbReference>
<accession>A0A5C6U2K3</accession>
<dbReference type="EMBL" id="VOPW01000001">
    <property type="protein sequence ID" value="TXC65925.1"/>
    <property type="molecule type" value="Genomic_DNA"/>
</dbReference>
<feature type="compositionally biased region" description="Basic residues" evidence="9">
    <location>
        <begin position="252"/>
        <end position="261"/>
    </location>
</feature>
<dbReference type="NCBIfam" id="TIGR00281">
    <property type="entry name" value="SMC-Scp complex subunit ScpB"/>
    <property type="match status" value="1"/>
</dbReference>
<dbReference type="Pfam" id="PF01479">
    <property type="entry name" value="S4"/>
    <property type="match status" value="1"/>
</dbReference>
<feature type="compositionally biased region" description="Basic and acidic residues" evidence="9">
    <location>
        <begin position="740"/>
        <end position="767"/>
    </location>
</feature>
<dbReference type="InterPro" id="IPR000748">
    <property type="entry name" value="PsdUridine_synth_RsuA/RluB/E/F"/>
</dbReference>
<proteinExistence type="inferred from homology"/>
<evidence type="ECO:0000256" key="1">
    <source>
        <dbReference type="ARBA" id="ARBA00008348"/>
    </source>
</evidence>
<evidence type="ECO:0000313" key="11">
    <source>
        <dbReference type="EMBL" id="TXC65925.1"/>
    </source>
</evidence>
<dbReference type="Gene3D" id="3.30.70.580">
    <property type="entry name" value="Pseudouridine synthase I, catalytic domain, N-terminal subdomain"/>
    <property type="match status" value="1"/>
</dbReference>
<dbReference type="InterPro" id="IPR036390">
    <property type="entry name" value="WH_DNA-bd_sf"/>
</dbReference>
<feature type="domain" description="RNA-binding S4" evidence="10">
    <location>
        <begin position="494"/>
        <end position="551"/>
    </location>
</feature>
<dbReference type="GO" id="GO:0000455">
    <property type="term" value="P:enzyme-directed rRNA pseudouridine synthesis"/>
    <property type="evidence" value="ECO:0007669"/>
    <property type="project" value="UniProtKB-ARBA"/>
</dbReference>
<evidence type="ECO:0000256" key="5">
    <source>
        <dbReference type="ARBA" id="ARBA00023235"/>
    </source>
</evidence>
<dbReference type="SUPFAM" id="SSF55174">
    <property type="entry name" value="Alpha-L RNA-binding motif"/>
    <property type="match status" value="1"/>
</dbReference>
<evidence type="ECO:0000256" key="6">
    <source>
        <dbReference type="ARBA" id="ARBA00023306"/>
    </source>
</evidence>
<dbReference type="Pfam" id="PF00849">
    <property type="entry name" value="PseudoU_synth_2"/>
    <property type="match status" value="1"/>
</dbReference>
<dbReference type="InterPro" id="IPR006145">
    <property type="entry name" value="PsdUridine_synth_RsuA/RluA"/>
</dbReference>
<dbReference type="InterPro" id="IPR018496">
    <property type="entry name" value="PsdUridine_synth_RsuA/RluB_CS"/>
</dbReference>
<keyword evidence="4 7" id="KW-0694">RNA-binding</keyword>
<feature type="compositionally biased region" description="Basic residues" evidence="9">
    <location>
        <begin position="398"/>
        <end position="408"/>
    </location>
</feature>
<evidence type="ECO:0000256" key="8">
    <source>
        <dbReference type="RuleBase" id="RU003887"/>
    </source>
</evidence>
<dbReference type="EC" id="5.4.99.-" evidence="8"/>
<dbReference type="PROSITE" id="PS01149">
    <property type="entry name" value="PSI_RSU"/>
    <property type="match status" value="1"/>
</dbReference>
<dbReference type="PANTHER" id="PTHR47683">
    <property type="entry name" value="PSEUDOURIDINE SYNTHASE FAMILY PROTEIN-RELATED"/>
    <property type="match status" value="1"/>
</dbReference>
<evidence type="ECO:0000256" key="2">
    <source>
        <dbReference type="ARBA" id="ARBA00022618"/>
    </source>
</evidence>
<evidence type="ECO:0000313" key="12">
    <source>
        <dbReference type="Proteomes" id="UP000321832"/>
    </source>
</evidence>
<feature type="compositionally biased region" description="Low complexity" evidence="9">
    <location>
        <begin position="334"/>
        <end position="373"/>
    </location>
</feature>
<dbReference type="Gene3D" id="1.10.10.10">
    <property type="entry name" value="Winged helix-like DNA-binding domain superfamily/Winged helix DNA-binding domain"/>
    <property type="match status" value="2"/>
</dbReference>
<dbReference type="Proteomes" id="UP000321832">
    <property type="component" value="Unassembled WGS sequence"/>
</dbReference>
<dbReference type="InterPro" id="IPR020094">
    <property type="entry name" value="TruA/RsuA/RluB/E/F_N"/>
</dbReference>
<feature type="region of interest" description="Disordered" evidence="9">
    <location>
        <begin position="730"/>
        <end position="811"/>
    </location>
</feature>
<dbReference type="AlphaFoldDB" id="A0A5C6U2K3"/>
<dbReference type="CDD" id="cd02556">
    <property type="entry name" value="PseudoU_synth_RluB"/>
    <property type="match status" value="1"/>
</dbReference>
<evidence type="ECO:0000256" key="9">
    <source>
        <dbReference type="SAM" id="MobiDB-lite"/>
    </source>
</evidence>
<reference evidence="11 12" key="1">
    <citation type="submission" date="2019-08" db="EMBL/GenBank/DDBJ databases">
        <authorList>
            <person name="Khan S.A."/>
            <person name="Jeon C.O."/>
            <person name="Jeong S.E."/>
        </authorList>
    </citation>
    <scope>NUCLEOTIDE SEQUENCE [LARGE SCALE GENOMIC DNA]</scope>
    <source>
        <strain evidence="12">IMCC1728</strain>
    </source>
</reference>
<dbReference type="InterPro" id="IPR050343">
    <property type="entry name" value="RsuA_PseudoU_synthase"/>
</dbReference>
<evidence type="ECO:0000256" key="7">
    <source>
        <dbReference type="PROSITE-ProRule" id="PRU00182"/>
    </source>
</evidence>
<dbReference type="InterPro" id="IPR036388">
    <property type="entry name" value="WH-like_DNA-bd_sf"/>
</dbReference>
<evidence type="ECO:0000256" key="3">
    <source>
        <dbReference type="ARBA" id="ARBA00022829"/>
    </source>
</evidence>
<dbReference type="Gene3D" id="3.10.290.10">
    <property type="entry name" value="RNA-binding S4 domain"/>
    <property type="match status" value="1"/>
</dbReference>
<dbReference type="GO" id="GO:0003723">
    <property type="term" value="F:RNA binding"/>
    <property type="evidence" value="ECO:0007669"/>
    <property type="project" value="UniProtKB-KW"/>
</dbReference>
<dbReference type="CDD" id="cd00165">
    <property type="entry name" value="S4"/>
    <property type="match status" value="1"/>
</dbReference>
<keyword evidence="6" id="KW-0131">Cell cycle</keyword>
<feature type="region of interest" description="Disordered" evidence="9">
    <location>
        <begin position="227"/>
        <end position="423"/>
    </location>
</feature>
<dbReference type="InterPro" id="IPR005234">
    <property type="entry name" value="ScpB_csome_segregation"/>
</dbReference>
<comment type="caution">
    <text evidence="11">The sequence shown here is derived from an EMBL/GenBank/DDBJ whole genome shotgun (WGS) entry which is preliminary data.</text>
</comment>
<protein>
    <recommendedName>
        <fullName evidence="8">Pseudouridine synthase</fullName>
        <ecNumber evidence="8">5.4.99.-</ecNumber>
    </recommendedName>
</protein>
<dbReference type="NCBIfam" id="TIGR00093">
    <property type="entry name" value="pseudouridine synthase"/>
    <property type="match status" value="1"/>
</dbReference>
<dbReference type="Pfam" id="PF04079">
    <property type="entry name" value="SMC_ScpB"/>
    <property type="match status" value="1"/>
</dbReference>
<feature type="region of interest" description="Disordered" evidence="9">
    <location>
        <begin position="448"/>
        <end position="494"/>
    </location>
</feature>
<evidence type="ECO:0000256" key="4">
    <source>
        <dbReference type="ARBA" id="ARBA00022884"/>
    </source>
</evidence>
<dbReference type="InterPro" id="IPR020103">
    <property type="entry name" value="PsdUridine_synth_cat_dom_sf"/>
</dbReference>
<keyword evidence="3" id="KW-0159">Chromosome partition</keyword>
<dbReference type="SUPFAM" id="SSF55120">
    <property type="entry name" value="Pseudouridine synthase"/>
    <property type="match status" value="1"/>
</dbReference>
<sequence length="910" mass="97087">MVHCRCSGGRHEHETSRTHPAEDLTGSMNTQDAKRVLETALICASQPLPLRDMRTLFNDELGPDTLRSLLDELTRDWEGRGVELVALAQGWRFQSRPELREYLDRLNPEKPPKYSRAVMETLAIIAYRQPVTRGDIEDIRGVTVASQIIKQLEDRGWVEAIGYREAPGRPALLATTRQFLDDLGLASLEQLPAIDGAPAAGAMLAEALPEQPDLLEAQAALVLELPDEPPSASAGPDAESMPDAEAATPHLFRSRSRVSGRRRPDGTASMNHPPESQPDVPEQEPAATAESEASKPARKRRVASKPAAAEGETPASASEGEAPAPKPRRRKVAEPAIAEAAAAPVEPVTTAETAPVATAPSAPRRADAAAEAGESPERSESEAQGDGEGEGEGDGGGRRGRRRNRRDRRRPEGGEAVAPEAALAVAAERTGEMFAEVVSGAFDAEAEAGAEGDSAGEAAEAVTAGADEAAEAASSATNEAEAHKRVLAPEPDAPKLQKVLAQSGIGSRRDMEQMIEDGRITVNGEPAHIGQRISFGDRIALDGKPVKVRIQPPPARVIAYHKPVGEVVTHDDPQQRPTVFRRLPRLQQGKWQSVGRLDINTEGLLLFTTSGELANQLMHPRFGVEREYAVRVLGTLEPDAKAKLLEGVEIEGQTAAFRSIEDGGGEGVNHWYRVVITEGRNREVRKLFDAVGLTVSRLIRIRYGSVVLPRGLKRGVWVDLGPDDVRAIRRLASGGNAQPRGDEPRRDGRNGKPQQRNDRGPKNERGQRGPQQQQRPRADQPPAERDRERDDYDDEGLDIDPMKIPNPLEQTFDKRFVQNPRSRIGGRTFAFGGGGFGPGGSGQPAGGGGGGSKKGGPKQPDPMQTSVGYIGADAFHRKGRGGRGGGGGSGGGGFGGGRGGGGRGGGRGGR</sequence>
<dbReference type="InterPro" id="IPR036986">
    <property type="entry name" value="S4_RNA-bd_sf"/>
</dbReference>
<keyword evidence="5 8" id="KW-0413">Isomerase</keyword>
<feature type="compositionally biased region" description="Basic and acidic residues" evidence="9">
    <location>
        <begin position="776"/>
        <end position="790"/>
    </location>
</feature>
<comment type="similarity">
    <text evidence="1 8">Belongs to the pseudouridine synthase RsuA family.</text>
</comment>
<feature type="compositionally biased region" description="Low complexity" evidence="9">
    <location>
        <begin position="451"/>
        <end position="479"/>
    </location>
</feature>
<feature type="compositionally biased region" description="Gly residues" evidence="9">
    <location>
        <begin position="831"/>
        <end position="854"/>
    </location>
</feature>
<feature type="region of interest" description="Disordered" evidence="9">
    <location>
        <begin position="825"/>
        <end position="910"/>
    </location>
</feature>
<dbReference type="GO" id="GO:0051304">
    <property type="term" value="P:chromosome separation"/>
    <property type="evidence" value="ECO:0007669"/>
    <property type="project" value="InterPro"/>
</dbReference>